<dbReference type="RefSeq" id="WP_142118082.1">
    <property type="nucleotide sequence ID" value="NZ_BAAASV010000002.1"/>
</dbReference>
<keyword evidence="10" id="KW-1185">Reference proteome</keyword>
<keyword evidence="7" id="KW-0812">Transmembrane</keyword>
<keyword evidence="3 9" id="KW-0418">Kinase</keyword>
<dbReference type="CDD" id="cd14014">
    <property type="entry name" value="STKc_PknB_like"/>
    <property type="match status" value="1"/>
</dbReference>
<feature type="domain" description="Protein kinase" evidence="8">
    <location>
        <begin position="15"/>
        <end position="268"/>
    </location>
</feature>
<feature type="transmembrane region" description="Helical" evidence="7">
    <location>
        <begin position="527"/>
        <end position="548"/>
    </location>
</feature>
<protein>
    <submittedName>
        <fullName evidence="9">Protein kinase-like protein</fullName>
    </submittedName>
</protein>
<feature type="binding site" evidence="5">
    <location>
        <position position="43"/>
    </location>
    <ligand>
        <name>ATP</name>
        <dbReference type="ChEBI" id="CHEBI:30616"/>
    </ligand>
</feature>
<evidence type="ECO:0000256" key="1">
    <source>
        <dbReference type="ARBA" id="ARBA00022679"/>
    </source>
</evidence>
<evidence type="ECO:0000256" key="6">
    <source>
        <dbReference type="SAM" id="MobiDB-lite"/>
    </source>
</evidence>
<evidence type="ECO:0000256" key="5">
    <source>
        <dbReference type="PROSITE-ProRule" id="PRU10141"/>
    </source>
</evidence>
<dbReference type="PROSITE" id="PS50011">
    <property type="entry name" value="PROTEIN_KINASE_DOM"/>
    <property type="match status" value="1"/>
</dbReference>
<evidence type="ECO:0000313" key="9">
    <source>
        <dbReference type="EMBL" id="TQL63710.1"/>
    </source>
</evidence>
<feature type="transmembrane region" description="Helical" evidence="7">
    <location>
        <begin position="440"/>
        <end position="467"/>
    </location>
</feature>
<feature type="transmembrane region" description="Helical" evidence="7">
    <location>
        <begin position="487"/>
        <end position="506"/>
    </location>
</feature>
<name>A0A542ZU34_RARFA</name>
<dbReference type="Pfam" id="PF00069">
    <property type="entry name" value="Pkinase"/>
    <property type="match status" value="1"/>
</dbReference>
<evidence type="ECO:0000259" key="8">
    <source>
        <dbReference type="PROSITE" id="PS50011"/>
    </source>
</evidence>
<keyword evidence="2 5" id="KW-0547">Nucleotide-binding</keyword>
<dbReference type="PANTHER" id="PTHR43289">
    <property type="entry name" value="MITOGEN-ACTIVATED PROTEIN KINASE KINASE KINASE 20-RELATED"/>
    <property type="match status" value="1"/>
</dbReference>
<dbReference type="PROSITE" id="PS00108">
    <property type="entry name" value="PROTEIN_KINASE_ST"/>
    <property type="match status" value="1"/>
</dbReference>
<dbReference type="Gene3D" id="1.10.510.10">
    <property type="entry name" value="Transferase(Phosphotransferase) domain 1"/>
    <property type="match status" value="1"/>
</dbReference>
<reference evidence="9 10" key="1">
    <citation type="submission" date="2019-06" db="EMBL/GenBank/DDBJ databases">
        <title>Sequencing the genomes of 1000 actinobacteria strains.</title>
        <authorList>
            <person name="Klenk H.-P."/>
        </authorList>
    </citation>
    <scope>NUCLEOTIDE SEQUENCE [LARGE SCALE GENOMIC DNA]</scope>
    <source>
        <strain evidence="9 10">DSM 4813</strain>
    </source>
</reference>
<keyword evidence="4 5" id="KW-0067">ATP-binding</keyword>
<dbReference type="PROSITE" id="PS00107">
    <property type="entry name" value="PROTEIN_KINASE_ATP"/>
    <property type="match status" value="1"/>
</dbReference>
<dbReference type="GO" id="GO:0005524">
    <property type="term" value="F:ATP binding"/>
    <property type="evidence" value="ECO:0007669"/>
    <property type="project" value="UniProtKB-UniRule"/>
</dbReference>
<dbReference type="PANTHER" id="PTHR43289:SF34">
    <property type="entry name" value="SERINE_THREONINE-PROTEIN KINASE YBDM-RELATED"/>
    <property type="match status" value="1"/>
</dbReference>
<keyword evidence="7" id="KW-0472">Membrane</keyword>
<organism evidence="9 10">
    <name type="scientific">Rarobacter faecitabidus</name>
    <dbReference type="NCBI Taxonomy" id="13243"/>
    <lineage>
        <taxon>Bacteria</taxon>
        <taxon>Bacillati</taxon>
        <taxon>Actinomycetota</taxon>
        <taxon>Actinomycetes</taxon>
        <taxon>Micrococcales</taxon>
        <taxon>Rarobacteraceae</taxon>
        <taxon>Rarobacter</taxon>
    </lineage>
</organism>
<sequence length="567" mass="59740">MERVGLAPGTMIGGYRIISPLGSGAMGTVYRARDADGLEVAMKTLHPSVAADPQSRQRLQREIAVLSKIRNKGVARVIDAEADGDEMFIVTELIDGPTLESVVADNGPFDAHALSTLAEGLRDALNAVHVAGVIHRDLKASNVLMSARGPVLIDFGIAQIVGDARVTKTGLVMGTPAYLAPELVDGAEPSMTTDWWGWAGMLAYAATGRAPFGVRPIDAVLARARSGKPDLAGLGPRTERALRGALDPVPENRTPPAVVVEQLRMAYLEGDARPDEVPSAAPDDDATAVLGGSGGAVPGATTPYPAGALPQDMAQIAAAPGDGSYATEDLGDGGSTAAVDPDFDDDPDRQFVRDAVEGPPDPVYVRPIVARRTWTILALGIPLVFAGASWPGVTLVIFAAIWFVCRFVGVFWDSMQSRRESRGGIAHNDSVRQGIMTPWLLVRSVFGAVPALLVAGTVLLTTGGVAWWLLDNDKVVIGDAPGNAPHVYQWVLFGSVVLFVSLMWFGPLTGLTRLGARVVVNRAVPRGWGVATVWVIAAVASFVLWQVFVSDQSIVWSPLPAPPSLAG</sequence>
<dbReference type="SMART" id="SM00220">
    <property type="entry name" value="S_TKc"/>
    <property type="match status" value="1"/>
</dbReference>
<keyword evidence="7" id="KW-1133">Transmembrane helix</keyword>
<evidence type="ECO:0000256" key="7">
    <source>
        <dbReference type="SAM" id="Phobius"/>
    </source>
</evidence>
<accession>A0A542ZU34</accession>
<keyword evidence="1" id="KW-0808">Transferase</keyword>
<dbReference type="InterPro" id="IPR000719">
    <property type="entry name" value="Prot_kinase_dom"/>
</dbReference>
<evidence type="ECO:0000256" key="2">
    <source>
        <dbReference type="ARBA" id="ARBA00022741"/>
    </source>
</evidence>
<dbReference type="InterPro" id="IPR017441">
    <property type="entry name" value="Protein_kinase_ATP_BS"/>
</dbReference>
<evidence type="ECO:0000313" key="10">
    <source>
        <dbReference type="Proteomes" id="UP000315389"/>
    </source>
</evidence>
<feature type="transmembrane region" description="Helical" evidence="7">
    <location>
        <begin position="390"/>
        <end position="412"/>
    </location>
</feature>
<dbReference type="AlphaFoldDB" id="A0A542ZU34"/>
<evidence type="ECO:0000256" key="4">
    <source>
        <dbReference type="ARBA" id="ARBA00022840"/>
    </source>
</evidence>
<comment type="caution">
    <text evidence="9">The sequence shown here is derived from an EMBL/GenBank/DDBJ whole genome shotgun (WGS) entry which is preliminary data.</text>
</comment>
<dbReference type="Proteomes" id="UP000315389">
    <property type="component" value="Unassembled WGS sequence"/>
</dbReference>
<evidence type="ECO:0000256" key="3">
    <source>
        <dbReference type="ARBA" id="ARBA00022777"/>
    </source>
</evidence>
<feature type="region of interest" description="Disordered" evidence="6">
    <location>
        <begin position="324"/>
        <end position="344"/>
    </location>
</feature>
<proteinExistence type="predicted"/>
<dbReference type="Gene3D" id="3.30.200.20">
    <property type="entry name" value="Phosphorylase Kinase, domain 1"/>
    <property type="match status" value="1"/>
</dbReference>
<dbReference type="OrthoDB" id="9762169at2"/>
<dbReference type="InterPro" id="IPR008271">
    <property type="entry name" value="Ser/Thr_kinase_AS"/>
</dbReference>
<dbReference type="EMBL" id="VFOS01000001">
    <property type="protein sequence ID" value="TQL63710.1"/>
    <property type="molecule type" value="Genomic_DNA"/>
</dbReference>
<gene>
    <name evidence="9" type="ORF">FB461_0179</name>
</gene>
<dbReference type="SUPFAM" id="SSF56112">
    <property type="entry name" value="Protein kinase-like (PK-like)"/>
    <property type="match status" value="1"/>
</dbReference>
<dbReference type="GO" id="GO:0004674">
    <property type="term" value="F:protein serine/threonine kinase activity"/>
    <property type="evidence" value="ECO:0007669"/>
    <property type="project" value="TreeGrafter"/>
</dbReference>
<dbReference type="InterPro" id="IPR011009">
    <property type="entry name" value="Kinase-like_dom_sf"/>
</dbReference>